<comment type="function">
    <text evidence="5">Modulates RecA activity.</text>
</comment>
<evidence type="ECO:0000259" key="6">
    <source>
        <dbReference type="Pfam" id="PF02631"/>
    </source>
</evidence>
<dbReference type="InterPro" id="IPR053925">
    <property type="entry name" value="RecX_HTH_3rd"/>
</dbReference>
<dbReference type="Proteomes" id="UP001205843">
    <property type="component" value="Unassembled WGS sequence"/>
</dbReference>
<evidence type="ECO:0000256" key="1">
    <source>
        <dbReference type="ARBA" id="ARBA00004496"/>
    </source>
</evidence>
<dbReference type="Pfam" id="PF21981">
    <property type="entry name" value="RecX_HTH3"/>
    <property type="match status" value="1"/>
</dbReference>
<evidence type="ECO:0000259" key="7">
    <source>
        <dbReference type="Pfam" id="PF21981"/>
    </source>
</evidence>
<dbReference type="RefSeq" id="WP_253478883.1">
    <property type="nucleotide sequence ID" value="NZ_JALJXV010000006.1"/>
</dbReference>
<comment type="subcellular location">
    <subcellularLocation>
        <location evidence="1 5">Cytoplasm</location>
    </subcellularLocation>
</comment>
<dbReference type="PANTHER" id="PTHR33602:SF1">
    <property type="entry name" value="REGULATORY PROTEIN RECX FAMILY PROTEIN"/>
    <property type="match status" value="1"/>
</dbReference>
<dbReference type="PANTHER" id="PTHR33602">
    <property type="entry name" value="REGULATORY PROTEIN RECX FAMILY PROTEIN"/>
    <property type="match status" value="1"/>
</dbReference>
<dbReference type="InterPro" id="IPR036388">
    <property type="entry name" value="WH-like_DNA-bd_sf"/>
</dbReference>
<dbReference type="AlphaFoldDB" id="A0AAE3G7X9"/>
<proteinExistence type="inferred from homology"/>
<feature type="domain" description="RecX third three-helical" evidence="7">
    <location>
        <begin position="103"/>
        <end position="148"/>
    </location>
</feature>
<evidence type="ECO:0000256" key="5">
    <source>
        <dbReference type="HAMAP-Rule" id="MF_01114"/>
    </source>
</evidence>
<dbReference type="HAMAP" id="MF_01114">
    <property type="entry name" value="RecX"/>
    <property type="match status" value="1"/>
</dbReference>
<dbReference type="EMBL" id="JALJXV010000006">
    <property type="protein sequence ID" value="MCP1675432.1"/>
    <property type="molecule type" value="Genomic_DNA"/>
</dbReference>
<evidence type="ECO:0000256" key="3">
    <source>
        <dbReference type="ARBA" id="ARBA00018111"/>
    </source>
</evidence>
<gene>
    <name evidence="5" type="primary">recX</name>
    <name evidence="9" type="ORF">J2T57_002582</name>
</gene>
<feature type="domain" description="RecX first three-helical" evidence="8">
    <location>
        <begin position="12"/>
        <end position="50"/>
    </location>
</feature>
<organism evidence="9 10">
    <name type="scientific">Natronocella acetinitrilica</name>
    <dbReference type="NCBI Taxonomy" id="414046"/>
    <lineage>
        <taxon>Bacteria</taxon>
        <taxon>Pseudomonadati</taxon>
        <taxon>Pseudomonadota</taxon>
        <taxon>Gammaproteobacteria</taxon>
        <taxon>Chromatiales</taxon>
        <taxon>Ectothiorhodospiraceae</taxon>
        <taxon>Natronocella</taxon>
    </lineage>
</organism>
<dbReference type="GO" id="GO:0005737">
    <property type="term" value="C:cytoplasm"/>
    <property type="evidence" value="ECO:0007669"/>
    <property type="project" value="UniProtKB-SubCell"/>
</dbReference>
<reference evidence="9" key="1">
    <citation type="submission" date="2022-03" db="EMBL/GenBank/DDBJ databases">
        <title>Genomic Encyclopedia of Type Strains, Phase III (KMG-III): the genomes of soil and plant-associated and newly described type strains.</title>
        <authorList>
            <person name="Whitman W."/>
        </authorList>
    </citation>
    <scope>NUCLEOTIDE SEQUENCE</scope>
    <source>
        <strain evidence="9">ANL 6-2</strain>
    </source>
</reference>
<evidence type="ECO:0000256" key="2">
    <source>
        <dbReference type="ARBA" id="ARBA00009695"/>
    </source>
</evidence>
<dbReference type="InterPro" id="IPR053924">
    <property type="entry name" value="RecX_HTH_2nd"/>
</dbReference>
<dbReference type="InterPro" id="IPR053926">
    <property type="entry name" value="RecX_HTH_1st"/>
</dbReference>
<feature type="domain" description="RecX second three-helical" evidence="6">
    <location>
        <begin position="57"/>
        <end position="92"/>
    </location>
</feature>
<evidence type="ECO:0000313" key="9">
    <source>
        <dbReference type="EMBL" id="MCP1675432.1"/>
    </source>
</evidence>
<keyword evidence="4 5" id="KW-0963">Cytoplasm</keyword>
<dbReference type="Pfam" id="PF02631">
    <property type="entry name" value="RecX_HTH2"/>
    <property type="match status" value="1"/>
</dbReference>
<dbReference type="InterPro" id="IPR003783">
    <property type="entry name" value="Regulatory_RecX"/>
</dbReference>
<sequence>MTDESEAVDQAVEAGVRLLARREHASSELRLKLMQRGYADDVIRQALAQLIDRDYLSDQRFVEVFLRHRCEQGYGPIRLVADMQARGVDDAIYRPFLDALEVDWIALARDQKRRRFGPGKPPNRKEWARQGRFLAGRGFTAEQVYTVLGEEDDLSD</sequence>
<comment type="similarity">
    <text evidence="2 5">Belongs to the RecX family.</text>
</comment>
<comment type="caution">
    <text evidence="9">The sequence shown here is derived from an EMBL/GenBank/DDBJ whole genome shotgun (WGS) entry which is preliminary data.</text>
</comment>
<dbReference type="Pfam" id="PF21982">
    <property type="entry name" value="RecX_HTH1"/>
    <property type="match status" value="1"/>
</dbReference>
<keyword evidence="10" id="KW-1185">Reference proteome</keyword>
<evidence type="ECO:0000313" key="10">
    <source>
        <dbReference type="Proteomes" id="UP001205843"/>
    </source>
</evidence>
<protein>
    <recommendedName>
        <fullName evidence="3 5">Regulatory protein RecX</fullName>
    </recommendedName>
</protein>
<accession>A0AAE3G7X9</accession>
<evidence type="ECO:0000256" key="4">
    <source>
        <dbReference type="ARBA" id="ARBA00022490"/>
    </source>
</evidence>
<dbReference type="Gene3D" id="1.10.10.10">
    <property type="entry name" value="Winged helix-like DNA-binding domain superfamily/Winged helix DNA-binding domain"/>
    <property type="match status" value="3"/>
</dbReference>
<evidence type="ECO:0000259" key="8">
    <source>
        <dbReference type="Pfam" id="PF21982"/>
    </source>
</evidence>
<dbReference type="GO" id="GO:0006282">
    <property type="term" value="P:regulation of DNA repair"/>
    <property type="evidence" value="ECO:0007669"/>
    <property type="project" value="UniProtKB-UniRule"/>
</dbReference>
<name>A0AAE3G7X9_9GAMM</name>